<evidence type="ECO:0000313" key="3">
    <source>
        <dbReference type="Proteomes" id="UP000323732"/>
    </source>
</evidence>
<proteinExistence type="predicted"/>
<organism evidence="2 3">
    <name type="scientific">Bacillus infantis</name>
    <dbReference type="NCBI Taxonomy" id="324767"/>
    <lineage>
        <taxon>Bacteria</taxon>
        <taxon>Bacillati</taxon>
        <taxon>Bacillota</taxon>
        <taxon>Bacilli</taxon>
        <taxon>Bacillales</taxon>
        <taxon>Bacillaceae</taxon>
        <taxon>Bacillus</taxon>
    </lineage>
</organism>
<accession>A0A5D4SDB6</accession>
<dbReference type="EMBL" id="VTES01000006">
    <property type="protein sequence ID" value="TYS60661.1"/>
    <property type="molecule type" value="Genomic_DNA"/>
</dbReference>
<feature type="transmembrane region" description="Helical" evidence="1">
    <location>
        <begin position="20"/>
        <end position="37"/>
    </location>
</feature>
<feature type="transmembrane region" description="Helical" evidence="1">
    <location>
        <begin position="73"/>
        <end position="103"/>
    </location>
</feature>
<dbReference type="RefSeq" id="WP_148950809.1">
    <property type="nucleotide sequence ID" value="NZ_VTES01000006.1"/>
</dbReference>
<evidence type="ECO:0000256" key="1">
    <source>
        <dbReference type="SAM" id="Phobius"/>
    </source>
</evidence>
<name>A0A5D4SDB6_9BACI</name>
<dbReference type="AlphaFoldDB" id="A0A5D4SDB6"/>
<dbReference type="Proteomes" id="UP000323732">
    <property type="component" value="Unassembled WGS sequence"/>
</dbReference>
<protein>
    <submittedName>
        <fullName evidence="2">Uncharacterized protein</fullName>
    </submittedName>
</protein>
<keyword evidence="1" id="KW-0812">Transmembrane</keyword>
<comment type="caution">
    <text evidence="2">The sequence shown here is derived from an EMBL/GenBank/DDBJ whole genome shotgun (WGS) entry which is preliminary data.</text>
</comment>
<gene>
    <name evidence="2" type="ORF">FZD47_20855</name>
</gene>
<evidence type="ECO:0000313" key="2">
    <source>
        <dbReference type="EMBL" id="TYS60661.1"/>
    </source>
</evidence>
<reference evidence="2 3" key="1">
    <citation type="submission" date="2019-08" db="EMBL/GenBank/DDBJ databases">
        <title>Bacillus genomes from the desert of Cuatro Cienegas, Coahuila.</title>
        <authorList>
            <person name="Olmedo-Alvarez G."/>
        </authorList>
    </citation>
    <scope>NUCLEOTIDE SEQUENCE [LARGE SCALE GENOMIC DNA]</scope>
    <source>
        <strain evidence="2 3">CH37_1T</strain>
    </source>
</reference>
<feature type="transmembrane region" description="Helical" evidence="1">
    <location>
        <begin position="43"/>
        <end position="61"/>
    </location>
</feature>
<keyword evidence="1" id="KW-1133">Transmembrane helix</keyword>
<sequence>MLRDLLWFWDAKNQYQLQKAQGLAGLIGILFVIFFVWKWEETFYPFFNMVGLVGFAERTGLVSDLSVMTVINIMGVIFVLCLAYAIVAVAAVFFGILLLMFASSKVGENIIALALLPIMSPFIIIGANKLKKETMGGAFKDMKTLNSIQKKYKDLKPTNHNFQLYLHKLEEQDESFQLDKWSLSASKSISHLNKVLPSVKDDTNWLIGYLKPLDKLYLIFPNPIPAMASQSFDKKYKGVGIYGFTSQHWRANSSVPGSKGDYYFPVLEIGVKWKDGDLKMIVEDSAQIEAENIYLIDDLYQLKGRHIDAVFKEINDNRPDVSEAIKRAHIAFYLLPIAYGDLEEKERTSESDLFFKQCGEVRNADVYSPIYAADVQEEIIKYAKDGEAWAIKWFSKVD</sequence>
<keyword evidence="1" id="KW-0472">Membrane</keyword>
<feature type="transmembrane region" description="Helical" evidence="1">
    <location>
        <begin position="109"/>
        <end position="127"/>
    </location>
</feature>